<sequence>MASRVDTLISNTIQTKTIGATYNGNTYLKAPVVLYDQRVGLSVTGGTNVVIKTITIPANLMGTDGDTIEVDIEGNGNGAGTTRNISISINGTGYEGFNLNTGQGNMWRMCMSLSRSGASNCDVNGFACHFTTATTFGNVNKGMTTAFTSTGSINIRTTSTTTGDILVQSIRAVYYPAQA</sequence>
<accession>A0A8F8PMM1</accession>
<reference evidence="1" key="1">
    <citation type="submission" date="2021-06" db="EMBL/GenBank/DDBJ databases">
        <authorList>
            <person name="Rolland C."/>
        </authorList>
    </citation>
    <scope>NUCLEOTIDE SEQUENCE</scope>
    <source>
        <strain evidence="1">347.936635</strain>
    </source>
</reference>
<protein>
    <submittedName>
        <fullName evidence="1">Uncharacterized protein</fullName>
    </submittedName>
</protein>
<dbReference type="EMBL" id="MZ420154">
    <property type="protein sequence ID" value="QYA18650.1"/>
    <property type="molecule type" value="Genomic_DNA"/>
</dbReference>
<organism evidence="1">
    <name type="scientific">Clandestinovirus</name>
    <dbReference type="NCBI Taxonomy" id="2831644"/>
    <lineage>
        <taxon>Viruses</taxon>
    </lineage>
</organism>
<evidence type="ECO:0000313" key="1">
    <source>
        <dbReference type="EMBL" id="QYA18650.1"/>
    </source>
</evidence>
<proteinExistence type="predicted"/>
<name>A0A8F8PMM1_9VIRU</name>
<gene>
    <name evidence="1" type="ORF">KOM_12_382</name>
</gene>